<dbReference type="AlphaFoldDB" id="A0A2U8HIW6"/>
<dbReference type="Gene3D" id="3.50.50.60">
    <property type="entry name" value="FAD/NAD(P)-binding domain"/>
    <property type="match status" value="1"/>
</dbReference>
<dbReference type="KEGG" id="ypac:CEW88_18330"/>
<evidence type="ECO:0000313" key="2">
    <source>
        <dbReference type="Proteomes" id="UP000244915"/>
    </source>
</evidence>
<name>A0A2U8HIW6_9RHOB</name>
<proteinExistence type="predicted"/>
<dbReference type="SUPFAM" id="SSF51905">
    <property type="entry name" value="FAD/NAD(P)-binding domain"/>
    <property type="match status" value="1"/>
</dbReference>
<protein>
    <recommendedName>
        <fullName evidence="3">Glucose-methanol-choline oxidoreductase N-terminal domain-containing protein</fullName>
    </recommendedName>
</protein>
<dbReference type="Proteomes" id="UP000244915">
    <property type="component" value="Chromosome 2"/>
</dbReference>
<reference evidence="1 2" key="1">
    <citation type="submission" date="2017-06" db="EMBL/GenBank/DDBJ databases">
        <title>Yangia sp. YSBP01 complete genome sequence.</title>
        <authorList>
            <person name="Woo J.-H."/>
            <person name="Kim H.-S."/>
        </authorList>
    </citation>
    <scope>NUCLEOTIDE SEQUENCE [LARGE SCALE GENOMIC DNA]</scope>
    <source>
        <strain evidence="1 2">YSBP01</strain>
    </source>
</reference>
<dbReference type="EMBL" id="CP022190">
    <property type="protein sequence ID" value="AWI85661.1"/>
    <property type="molecule type" value="Genomic_DNA"/>
</dbReference>
<sequence>MVAPEEASIIVGAGTPGCAFANWLSADPKCRVLLFEADGVGSWPGAAGPPGCVQGGERPAGGGCL</sequence>
<organism evidence="1 2">
    <name type="scientific">Alloyangia pacifica</name>
    <dbReference type="NCBI Taxonomy" id="311180"/>
    <lineage>
        <taxon>Bacteria</taxon>
        <taxon>Pseudomonadati</taxon>
        <taxon>Pseudomonadota</taxon>
        <taxon>Alphaproteobacteria</taxon>
        <taxon>Rhodobacterales</taxon>
        <taxon>Roseobacteraceae</taxon>
        <taxon>Alloyangia</taxon>
    </lineage>
</organism>
<gene>
    <name evidence="1" type="ORF">CEW88_18330</name>
</gene>
<dbReference type="InterPro" id="IPR036188">
    <property type="entry name" value="FAD/NAD-bd_sf"/>
</dbReference>
<evidence type="ECO:0000313" key="1">
    <source>
        <dbReference type="EMBL" id="AWI85661.1"/>
    </source>
</evidence>
<accession>A0A2U8HIW6</accession>
<evidence type="ECO:0008006" key="3">
    <source>
        <dbReference type="Google" id="ProtNLM"/>
    </source>
</evidence>